<dbReference type="InterPro" id="IPR027417">
    <property type="entry name" value="P-loop_NTPase"/>
</dbReference>
<dbReference type="GO" id="GO:0070922">
    <property type="term" value="P:RISC complex assembly"/>
    <property type="evidence" value="ECO:0007669"/>
    <property type="project" value="UniProtKB-UniRule"/>
</dbReference>
<dbReference type="Ensembl" id="ENSSSCT00030007907.1">
    <property type="protein sequence ID" value="ENSSSCP00030003494.1"/>
    <property type="gene ID" value="ENSSSCG00030005831.1"/>
</dbReference>
<reference evidence="13" key="1">
    <citation type="submission" date="2025-08" db="UniProtKB">
        <authorList>
            <consortium name="Ensembl"/>
        </authorList>
    </citation>
    <scope>IDENTIFICATION</scope>
</reference>
<keyword evidence="3 8" id="KW-0507">mRNA processing</keyword>
<dbReference type="GO" id="GO:0051736">
    <property type="term" value="F:ATP-dependent polyribonucleotide 5'-hydroxyl-kinase activity"/>
    <property type="evidence" value="ECO:0007669"/>
    <property type="project" value="UniProtKB-UniRule"/>
</dbReference>
<dbReference type="InterPro" id="IPR010655">
    <property type="entry name" value="Clp1_C"/>
</dbReference>
<comment type="similarity">
    <text evidence="8">Belongs to the Clp1 family. Clp1 subfamily.</text>
</comment>
<comment type="subunit">
    <text evidence="8">Component of the tRNA splicing endonuclease complex, composed of CLP1, TSEN2, TSEN15, TSEN34 and TSEN54. Component of pre-mRNA cleavage complex II (CF-II). Also associates with numerous components of the pre-mRNA cleavage complex I (CF-I/CFIm), including NUDT21, CPSF2, CPSF3, CPSF6 and CPSF7. Interacts with CSTF2 and SYMPK.</text>
</comment>
<dbReference type="Gene3D" id="3.40.50.300">
    <property type="entry name" value="P-loop containing nucleotide triphosphate hydrolases"/>
    <property type="match status" value="1"/>
</dbReference>
<feature type="domain" description="Clp1 P-loop" evidence="12">
    <location>
        <begin position="288"/>
        <end position="474"/>
    </location>
</feature>
<evidence type="ECO:0000256" key="7">
    <source>
        <dbReference type="ARBA" id="ARBA00023242"/>
    </source>
</evidence>
<evidence type="ECO:0000256" key="2">
    <source>
        <dbReference type="ARBA" id="ARBA00022596"/>
    </source>
</evidence>
<dbReference type="InterPro" id="IPR045116">
    <property type="entry name" value="Clp1/Grc3"/>
</dbReference>
<comment type="catalytic activity">
    <reaction evidence="8">
        <text>a 5'-end dephospho-2'-deoxyribonucleoside-DNA + ATP = a 5'-end 5'-phospho-2'-deoxyribonucleoside-DNA + ADP + H(+)</text>
        <dbReference type="Rhea" id="RHEA:15669"/>
        <dbReference type="Rhea" id="RHEA-COMP:13180"/>
        <dbReference type="Rhea" id="RHEA-COMP:13184"/>
        <dbReference type="ChEBI" id="CHEBI:15378"/>
        <dbReference type="ChEBI" id="CHEBI:30616"/>
        <dbReference type="ChEBI" id="CHEBI:136412"/>
        <dbReference type="ChEBI" id="CHEBI:136416"/>
        <dbReference type="ChEBI" id="CHEBI:456216"/>
        <dbReference type="EC" id="2.7.1.78"/>
    </reaction>
</comment>
<feature type="binding site" evidence="8">
    <location>
        <position position="229"/>
    </location>
    <ligand>
        <name>ATP</name>
        <dbReference type="ChEBI" id="CHEBI:30616"/>
    </ligand>
</feature>
<dbReference type="GO" id="GO:0046404">
    <property type="term" value="F:ATP-dependent polydeoxyribonucleotide 5'-hydroxyl-kinase activity"/>
    <property type="evidence" value="ECO:0007669"/>
    <property type="project" value="UniProtKB-UniRule"/>
</dbReference>
<keyword evidence="4 8" id="KW-0819">tRNA processing</keyword>
<keyword evidence="2 8" id="KW-0533">Nickel</keyword>
<feature type="compositionally biased region" description="Basic and acidic residues" evidence="9">
    <location>
        <begin position="16"/>
        <end position="39"/>
    </location>
</feature>
<keyword evidence="7 8" id="KW-0539">Nucleus</keyword>
<dbReference type="Proteomes" id="UP000694570">
    <property type="component" value="Unplaced"/>
</dbReference>
<evidence type="ECO:0000313" key="13">
    <source>
        <dbReference type="Ensembl" id="ENSSSCP00030003494.1"/>
    </source>
</evidence>
<dbReference type="Pfam" id="PF16573">
    <property type="entry name" value="CLP1_N"/>
    <property type="match status" value="1"/>
</dbReference>
<comment type="subcellular location">
    <subcellularLocation>
        <location evidence="1 8">Nucleus</location>
    </subcellularLocation>
</comment>
<dbReference type="Pfam" id="PF06807">
    <property type="entry name" value="Clp1"/>
    <property type="match status" value="1"/>
</dbReference>
<dbReference type="InterPro" id="IPR038238">
    <property type="entry name" value="Clp1_C_sf"/>
</dbReference>
<dbReference type="GO" id="GO:0005849">
    <property type="term" value="C:mRNA cleavage factor complex"/>
    <property type="evidence" value="ECO:0007669"/>
    <property type="project" value="UniProtKB-UniRule"/>
</dbReference>
<dbReference type="PANTHER" id="PTHR12755:SF6">
    <property type="entry name" value="POLYRIBONUCLEOTIDE 5'-HYDROXYL-KINASE CLP1"/>
    <property type="match status" value="1"/>
</dbReference>
<dbReference type="CDD" id="cd01983">
    <property type="entry name" value="SIMIBI"/>
    <property type="match status" value="1"/>
</dbReference>
<evidence type="ECO:0000259" key="11">
    <source>
        <dbReference type="Pfam" id="PF16573"/>
    </source>
</evidence>
<dbReference type="Gene3D" id="2.40.30.330">
    <property type="entry name" value="Pre-mRNA cleavage complex subunit Clp1, C-terminal domain"/>
    <property type="match status" value="1"/>
</dbReference>
<dbReference type="FunFam" id="2.60.120.1030:FF:000001">
    <property type="entry name" value="Protein CLP1 homolog 5"/>
    <property type="match status" value="1"/>
</dbReference>
<dbReference type="EC" id="2.7.1.78" evidence="8"/>
<accession>A0A8D1BWB9</accession>
<dbReference type="SUPFAM" id="SSF52540">
    <property type="entry name" value="P-loop containing nucleoside triphosphate hydrolases"/>
    <property type="match status" value="2"/>
</dbReference>
<keyword evidence="5 8" id="KW-0547">Nucleotide-binding</keyword>
<name>A0A8D1BWB9_PIG</name>
<dbReference type="FunFam" id="3.40.50.300:FF:000454">
    <property type="entry name" value="Protein CLP1 homolog"/>
    <property type="match status" value="1"/>
</dbReference>
<organism evidence="13 14">
    <name type="scientific">Sus scrofa</name>
    <name type="common">Pig</name>
    <dbReference type="NCBI Taxonomy" id="9823"/>
    <lineage>
        <taxon>Eukaryota</taxon>
        <taxon>Metazoa</taxon>
        <taxon>Chordata</taxon>
        <taxon>Craniata</taxon>
        <taxon>Vertebrata</taxon>
        <taxon>Euteleostomi</taxon>
        <taxon>Mammalia</taxon>
        <taxon>Eutheria</taxon>
        <taxon>Laurasiatheria</taxon>
        <taxon>Artiodactyla</taxon>
        <taxon>Suina</taxon>
        <taxon>Suidae</taxon>
        <taxon>Sus</taxon>
    </lineage>
</organism>
<keyword evidence="8" id="KW-0460">Magnesium</keyword>
<evidence type="ECO:0000256" key="5">
    <source>
        <dbReference type="ARBA" id="ARBA00022741"/>
    </source>
</evidence>
<keyword evidence="6 8" id="KW-0067">ATP-binding</keyword>
<dbReference type="HAMAP" id="MF_03035">
    <property type="entry name" value="Clp1"/>
    <property type="match status" value="1"/>
</dbReference>
<dbReference type="AlphaFoldDB" id="A0A8D1BWB9"/>
<comment type="function">
    <text evidence="8">Polynucleotide kinase that can phosphorylate the 5'-hydroxyl groups of double-stranded RNA (dsRNA), single-stranded RNA (ssRNA), double stranded DNA (dsDNA) and double-stranded DNA:RNA hybrids. dsRNA is phosphorylated more efficiently than dsDNA, and the RNA component of a DNA:RNA hybrid is phosphorylated more efficiently than the DNA component. Appears to have roles in both tRNA splicing and mRNA 3'-end formation. Component of the tRNA splicing endonuclease complex. Phosphorylates the 5'-terminus of the tRNA 3'-exon during tRNA splicing; this phosphorylation event is a prerequisite for the subsequent ligation of the two exon halves and the production of a mature tRNA. Component of the pre-mRNA cleavage complex II (CF-II), which seems to be required for mRNA 3'-end formation. Also phosphorylates the 5'-terminus of exogenously introduced short interfering RNAs (siRNAs), which is a necessary prerequisite for their incorporation into the RNA-induced silencing complex (RISC). However, endogenous siRNAs and microRNAs (miRNAs) that are produced by the cleavage of dsRNA precursors by DICER1 already contain a 5'-phosphate group, so this protein may be dispensible for normal RNA-mediated gene silencing.</text>
</comment>
<feature type="binding site" evidence="8">
    <location>
        <position position="189"/>
    </location>
    <ligand>
        <name>ATP</name>
        <dbReference type="ChEBI" id="CHEBI:30616"/>
    </ligand>
</feature>
<evidence type="ECO:0000259" key="10">
    <source>
        <dbReference type="Pfam" id="PF06807"/>
    </source>
</evidence>
<sequence length="592" mass="65769">MLQPKLPGNKCGNRQSLERDGGAEREERRQRGGGREDKGWMNNAFAKGRKQHAAGGGNLQRGKDSFGEGLPPHLEVGSRDLRLSLSLSLSLFFKSLCSLFSLLLPLLQLGRGWGRGRLVRGSRLGLQSWPAAGGARGCLSSVPRSVGECSCVLWSCIITLHNNYAEKMGEEANDDKKPTTKFELERETELRFEVEASQSVQLELLAGMAEIFGTELTRNKKFTFDAGAKVAVFTWHGCSLQLSGRTEVAYVSKDTPMLLYLNTHTALEQMRRQAEKEEERGPRVMVVGPTDVGKSTVCRLLLNYAVRLGRRPTYVELDVGQGSVSIPGTMGALYIERPADVEEGFSIQAPLVYHFGSTTPGTNIKLYNKITSRLADVFNQRCEVNRRASVSGCVINTCGWVKGSGYQALVHAASAFEVDVVVVLDQERLYNELKRDLPHFVRTVLLPKSGGVVERSKDFRRECRDERIREYFYGFRGCFYPHAFNVKFSDVKIYKVGAPTIPDSCLPLGMSQEDNQLKLVPVTPGRDMVHHLLSVSTAEGTEENLSETSVAGFIVVTSVDLEHQVFTVLSPAPRPLPKNFLLIMDIRFMDLK</sequence>
<evidence type="ECO:0000259" key="12">
    <source>
        <dbReference type="Pfam" id="PF16575"/>
    </source>
</evidence>
<dbReference type="GO" id="GO:0021695">
    <property type="term" value="P:cerebellar cortex development"/>
    <property type="evidence" value="ECO:0007669"/>
    <property type="project" value="UniProtKB-ARBA"/>
</dbReference>
<keyword evidence="8" id="KW-0464">Manganese</keyword>
<feature type="binding site" evidence="8">
    <location>
        <begin position="291"/>
        <end position="296"/>
    </location>
    <ligand>
        <name>ATP</name>
        <dbReference type="ChEBI" id="CHEBI:30616"/>
    </ligand>
</feature>
<dbReference type="GO" id="GO:0006388">
    <property type="term" value="P:tRNA splicing, via endonucleolytic cleavage and ligation"/>
    <property type="evidence" value="ECO:0007669"/>
    <property type="project" value="UniProtKB-UniRule"/>
</dbReference>
<feature type="domain" description="Clp1 C-terminal" evidence="10">
    <location>
        <begin position="480"/>
        <end position="590"/>
    </location>
</feature>
<evidence type="ECO:0000256" key="6">
    <source>
        <dbReference type="ARBA" id="ARBA00022840"/>
    </source>
</evidence>
<protein>
    <recommendedName>
        <fullName evidence="8">Polyribonucleotide 5'-hydroxyl-kinase Clp1</fullName>
        <ecNumber evidence="8">2.7.1.78</ecNumber>
    </recommendedName>
    <alternativeName>
        <fullName evidence="8">Polyadenylation factor Clp1</fullName>
    </alternativeName>
    <alternativeName>
        <fullName evidence="8">Polynucleotide kinase Clp1</fullName>
    </alternativeName>
    <alternativeName>
        <fullName evidence="8">Pre-mRNA cleavage complex II protein Clp1</fullName>
    </alternativeName>
</protein>
<dbReference type="GO" id="GO:0005524">
    <property type="term" value="F:ATP binding"/>
    <property type="evidence" value="ECO:0007669"/>
    <property type="project" value="UniProtKB-UniRule"/>
</dbReference>
<evidence type="ECO:0000313" key="14">
    <source>
        <dbReference type="Proteomes" id="UP000694570"/>
    </source>
</evidence>
<dbReference type="InterPro" id="IPR038239">
    <property type="entry name" value="Clp1_N_sf"/>
</dbReference>
<feature type="region of interest" description="Disordered" evidence="9">
    <location>
        <begin position="1"/>
        <end position="71"/>
    </location>
</feature>
<evidence type="ECO:0000256" key="8">
    <source>
        <dbReference type="HAMAP-Rule" id="MF_03035"/>
    </source>
</evidence>
<evidence type="ECO:0000256" key="4">
    <source>
        <dbReference type="ARBA" id="ARBA00022694"/>
    </source>
</evidence>
<keyword evidence="8" id="KW-0418">Kinase</keyword>
<evidence type="ECO:0000256" key="3">
    <source>
        <dbReference type="ARBA" id="ARBA00022664"/>
    </source>
</evidence>
<dbReference type="Gene3D" id="2.60.120.1030">
    <property type="entry name" value="Clp1, DNA binding domain"/>
    <property type="match status" value="1"/>
</dbReference>
<dbReference type="InterPro" id="IPR032319">
    <property type="entry name" value="CLP1_P"/>
</dbReference>
<feature type="domain" description="Clp1 N-terminal" evidence="11">
    <location>
        <begin position="183"/>
        <end position="274"/>
    </location>
</feature>
<evidence type="ECO:0000256" key="9">
    <source>
        <dbReference type="SAM" id="MobiDB-lite"/>
    </source>
</evidence>
<comment type="catalytic activity">
    <reaction evidence="8">
        <text>a 5'-end dephospho-ribonucleoside-RNA + ATP = a 5'-end 5'-phospho-ribonucleoside-RNA + ADP + H(+)</text>
        <dbReference type="Rhea" id="RHEA:54580"/>
        <dbReference type="Rhea" id="RHEA-COMP:13936"/>
        <dbReference type="Rhea" id="RHEA-COMP:15179"/>
        <dbReference type="ChEBI" id="CHEBI:15378"/>
        <dbReference type="ChEBI" id="CHEBI:30616"/>
        <dbReference type="ChEBI" id="CHEBI:138282"/>
        <dbReference type="ChEBI" id="CHEBI:138284"/>
        <dbReference type="ChEBI" id="CHEBI:456216"/>
        <dbReference type="EC" id="2.7.1.78"/>
    </reaction>
</comment>
<comment type="cofactor">
    <cofactor evidence="8">
        <name>Mg(2+)</name>
        <dbReference type="ChEBI" id="CHEBI:18420"/>
    </cofactor>
    <cofactor evidence="8">
        <name>Mn(2+)</name>
        <dbReference type="ChEBI" id="CHEBI:29035"/>
    </cofactor>
    <cofactor evidence="8">
        <name>Ni(2+)</name>
        <dbReference type="ChEBI" id="CHEBI:49786"/>
    </cofactor>
</comment>
<dbReference type="FunFam" id="2.40.30.330:FF:000001">
    <property type="entry name" value="Protein CLP1 homolog"/>
    <property type="match status" value="1"/>
</dbReference>
<keyword evidence="8" id="KW-0808">Transferase</keyword>
<dbReference type="InterPro" id="IPR028606">
    <property type="entry name" value="Clp1"/>
</dbReference>
<dbReference type="Pfam" id="PF16575">
    <property type="entry name" value="CLP1_P"/>
    <property type="match status" value="1"/>
</dbReference>
<gene>
    <name evidence="8 13" type="primary">CLP1</name>
</gene>
<evidence type="ECO:0000256" key="1">
    <source>
        <dbReference type="ARBA" id="ARBA00004123"/>
    </source>
</evidence>
<proteinExistence type="inferred from homology"/>
<dbReference type="PANTHER" id="PTHR12755">
    <property type="entry name" value="CLEAVAGE/POLYADENYLATION FACTOR IA SUBUNIT CLP1P"/>
    <property type="match status" value="1"/>
</dbReference>
<dbReference type="GO" id="GO:0031124">
    <property type="term" value="P:mRNA 3'-end processing"/>
    <property type="evidence" value="ECO:0007669"/>
    <property type="project" value="UniProtKB-UniRule"/>
</dbReference>
<dbReference type="GO" id="GO:0000214">
    <property type="term" value="C:tRNA-intron endonuclease complex"/>
    <property type="evidence" value="ECO:0007669"/>
    <property type="project" value="UniProtKB-UniRule"/>
</dbReference>
<dbReference type="InterPro" id="IPR032324">
    <property type="entry name" value="Clp1_N"/>
</dbReference>